<evidence type="ECO:0000256" key="3">
    <source>
        <dbReference type="PROSITE-ProRule" id="PRU00339"/>
    </source>
</evidence>
<keyword evidence="1" id="KW-0677">Repeat</keyword>
<dbReference type="SUPFAM" id="SSF48452">
    <property type="entry name" value="TPR-like"/>
    <property type="match status" value="1"/>
</dbReference>
<evidence type="ECO:0000313" key="4">
    <source>
        <dbReference type="EMBL" id="MFC1849616.1"/>
    </source>
</evidence>
<dbReference type="Pfam" id="PF14559">
    <property type="entry name" value="TPR_19"/>
    <property type="match status" value="1"/>
</dbReference>
<dbReference type="SMART" id="SM00028">
    <property type="entry name" value="TPR"/>
    <property type="match status" value="5"/>
</dbReference>
<dbReference type="Pfam" id="PF13432">
    <property type="entry name" value="TPR_16"/>
    <property type="match status" value="1"/>
</dbReference>
<dbReference type="InterPro" id="IPR019734">
    <property type="entry name" value="TPR_rpt"/>
</dbReference>
<dbReference type="Gene3D" id="1.25.40.10">
    <property type="entry name" value="Tetratricopeptide repeat domain"/>
    <property type="match status" value="3"/>
</dbReference>
<name>A0ABV6YU59_UNCC1</name>
<evidence type="ECO:0000256" key="1">
    <source>
        <dbReference type="ARBA" id="ARBA00022737"/>
    </source>
</evidence>
<evidence type="ECO:0000313" key="5">
    <source>
        <dbReference type="Proteomes" id="UP001594351"/>
    </source>
</evidence>
<dbReference type="Proteomes" id="UP001594351">
    <property type="component" value="Unassembled WGS sequence"/>
</dbReference>
<organism evidence="4 5">
    <name type="scientific">candidate division CSSED10-310 bacterium</name>
    <dbReference type="NCBI Taxonomy" id="2855610"/>
    <lineage>
        <taxon>Bacteria</taxon>
        <taxon>Bacteria division CSSED10-310</taxon>
    </lineage>
</organism>
<feature type="repeat" description="TPR" evidence="3">
    <location>
        <begin position="256"/>
        <end position="289"/>
    </location>
</feature>
<reference evidence="4 5" key="1">
    <citation type="submission" date="2024-09" db="EMBL/GenBank/DDBJ databases">
        <title>Laminarin stimulates single cell rates of sulfate reduction while oxygen inhibits transcriptomic activity in coastal marine sediment.</title>
        <authorList>
            <person name="Lindsay M."/>
            <person name="Orcutt B."/>
            <person name="Emerson D."/>
            <person name="Stepanauskas R."/>
            <person name="D'Angelo T."/>
        </authorList>
    </citation>
    <scope>NUCLEOTIDE SEQUENCE [LARGE SCALE GENOMIC DNA]</scope>
    <source>
        <strain evidence="4">SAG AM-311-K15</strain>
    </source>
</reference>
<keyword evidence="2 3" id="KW-0802">TPR repeat</keyword>
<dbReference type="InterPro" id="IPR011990">
    <property type="entry name" value="TPR-like_helical_dom_sf"/>
</dbReference>
<accession>A0ABV6YU59</accession>
<protein>
    <submittedName>
        <fullName evidence="4">Tetratricopeptide repeat protein</fullName>
    </submittedName>
</protein>
<dbReference type="PANTHER" id="PTHR44943:SF8">
    <property type="entry name" value="TPR REPEAT-CONTAINING PROTEIN MJ0263"/>
    <property type="match status" value="1"/>
</dbReference>
<gene>
    <name evidence="4" type="ORF">ACFL27_05345</name>
</gene>
<feature type="repeat" description="TPR" evidence="3">
    <location>
        <begin position="129"/>
        <end position="162"/>
    </location>
</feature>
<sequence>MKTGNVAIAIQLLLFVFVFQPLSCVAPITHQKRGDSFYQQAQYQQALVEYTKAAQEMDVNRDILMKLAQTHWQLRQLHDCEATLQKIIKMRPADREALQLLTKIYQTQERFEALENIFLALVRINPRDVDALNNLGCLYQKMRKLERAIEHFKLCLKYKPDFPEPYLNCADVYAQDLLDDDTASYFYQRYLSLDPTSPAATVTRKWLQDYQKVHPVESYRARSLKHYYQGEQYLHDQEYGLALREYQIAFELQSDPEYLFKSGLAHKELRNYDEACELILEAIEADPDNLDYLYALGWVYKRKGDIDNARAQWQLILKHDPNHSQAIKALSILN</sequence>
<keyword evidence="5" id="KW-1185">Reference proteome</keyword>
<feature type="repeat" description="TPR" evidence="3">
    <location>
        <begin position="290"/>
        <end position="323"/>
    </location>
</feature>
<evidence type="ECO:0000256" key="2">
    <source>
        <dbReference type="ARBA" id="ARBA00022803"/>
    </source>
</evidence>
<dbReference type="PANTHER" id="PTHR44943">
    <property type="entry name" value="CELLULOSE SYNTHASE OPERON PROTEIN C"/>
    <property type="match status" value="1"/>
</dbReference>
<dbReference type="InterPro" id="IPR051685">
    <property type="entry name" value="Ycf3/AcsC/BcsC/TPR_MFPF"/>
</dbReference>
<dbReference type="EMBL" id="JBHPBY010000048">
    <property type="protein sequence ID" value="MFC1849616.1"/>
    <property type="molecule type" value="Genomic_DNA"/>
</dbReference>
<proteinExistence type="predicted"/>
<dbReference type="Pfam" id="PF00515">
    <property type="entry name" value="TPR_1"/>
    <property type="match status" value="1"/>
</dbReference>
<comment type="caution">
    <text evidence="4">The sequence shown here is derived from an EMBL/GenBank/DDBJ whole genome shotgun (WGS) entry which is preliminary data.</text>
</comment>
<dbReference type="PROSITE" id="PS50005">
    <property type="entry name" value="TPR"/>
    <property type="match status" value="3"/>
</dbReference>